<comment type="caution">
    <text evidence="3">The sequence shown here is derived from an EMBL/GenBank/DDBJ whole genome shotgun (WGS) entry which is preliminary data.</text>
</comment>
<dbReference type="EMBL" id="DYWQ01000141">
    <property type="protein sequence ID" value="HJF45927.1"/>
    <property type="molecule type" value="Genomic_DNA"/>
</dbReference>
<dbReference type="PANTHER" id="PTHR30466:SF1">
    <property type="entry name" value="FMN REDUCTASE (NADH) RUTF"/>
    <property type="match status" value="1"/>
</dbReference>
<dbReference type="Gene3D" id="2.30.110.10">
    <property type="entry name" value="Electron Transport, Fmn-binding Protein, Chain A"/>
    <property type="match status" value="1"/>
</dbReference>
<dbReference type="InterPro" id="IPR002563">
    <property type="entry name" value="Flavin_Rdtase-like_dom"/>
</dbReference>
<feature type="domain" description="Flavin reductase like" evidence="2">
    <location>
        <begin position="6"/>
        <end position="156"/>
    </location>
</feature>
<dbReference type="PANTHER" id="PTHR30466">
    <property type="entry name" value="FLAVIN REDUCTASE"/>
    <property type="match status" value="1"/>
</dbReference>
<gene>
    <name evidence="3" type="ORF">K8U72_09135</name>
</gene>
<dbReference type="SUPFAM" id="SSF50475">
    <property type="entry name" value="FMN-binding split barrel"/>
    <property type="match status" value="1"/>
</dbReference>
<keyword evidence="1" id="KW-0560">Oxidoreductase</keyword>
<evidence type="ECO:0000256" key="1">
    <source>
        <dbReference type="ARBA" id="ARBA00023002"/>
    </source>
</evidence>
<dbReference type="InterPro" id="IPR050268">
    <property type="entry name" value="NADH-dep_flavin_reductase"/>
</dbReference>
<sequence>MDASALFKFSSGLYVVSADDGERAGACLVNTGLQVTAEPLQVSVTVNKENFTCGAIERAGHFALAVLDESADMPFVGRFGFRSSVDFDKFEGIQSAVASTGDPYPAEHACSYVACEVVQTTDVGTHLTFVGRVVDAGNLSGEPPMTYAYYHGTLKGKTPAKASSYVEGLS</sequence>
<dbReference type="RefSeq" id="WP_075278936.1">
    <property type="nucleotide sequence ID" value="NZ_CALUGK010000016.1"/>
</dbReference>
<dbReference type="Pfam" id="PF01613">
    <property type="entry name" value="Flavin_Reduct"/>
    <property type="match status" value="1"/>
</dbReference>
<dbReference type="AlphaFoldDB" id="A0A921GGJ1"/>
<dbReference type="SMART" id="SM00903">
    <property type="entry name" value="Flavin_Reduct"/>
    <property type="match status" value="1"/>
</dbReference>
<protein>
    <submittedName>
        <fullName evidence="3">Flavin reductase family protein</fullName>
    </submittedName>
</protein>
<evidence type="ECO:0000313" key="3">
    <source>
        <dbReference type="EMBL" id="HJF45927.1"/>
    </source>
</evidence>
<organism evidence="3 4">
    <name type="scientific">Thermophilibacter provencensis</name>
    <dbReference type="NCBI Taxonomy" id="1852386"/>
    <lineage>
        <taxon>Bacteria</taxon>
        <taxon>Bacillati</taxon>
        <taxon>Actinomycetota</taxon>
        <taxon>Coriobacteriia</taxon>
        <taxon>Coriobacteriales</taxon>
        <taxon>Atopobiaceae</taxon>
        <taxon>Thermophilibacter</taxon>
    </lineage>
</organism>
<accession>A0A921GGJ1</accession>
<reference evidence="3" key="1">
    <citation type="journal article" date="2021" name="PeerJ">
        <title>Extensive microbial diversity within the chicken gut microbiome revealed by metagenomics and culture.</title>
        <authorList>
            <person name="Gilroy R."/>
            <person name="Ravi A."/>
            <person name="Getino M."/>
            <person name="Pursley I."/>
            <person name="Horton D.L."/>
            <person name="Alikhan N.F."/>
            <person name="Baker D."/>
            <person name="Gharbi K."/>
            <person name="Hall N."/>
            <person name="Watson M."/>
            <person name="Adriaenssens E.M."/>
            <person name="Foster-Nyarko E."/>
            <person name="Jarju S."/>
            <person name="Secka A."/>
            <person name="Antonio M."/>
            <person name="Oren A."/>
            <person name="Chaudhuri R.R."/>
            <person name="La Ragione R."/>
            <person name="Hildebrand F."/>
            <person name="Pallen M.J."/>
        </authorList>
    </citation>
    <scope>NUCLEOTIDE SEQUENCE</scope>
    <source>
        <strain evidence="3">CHK124-7917</strain>
    </source>
</reference>
<name>A0A921GGJ1_9ACTN</name>
<dbReference type="Proteomes" id="UP000697330">
    <property type="component" value="Unassembled WGS sequence"/>
</dbReference>
<evidence type="ECO:0000259" key="2">
    <source>
        <dbReference type="SMART" id="SM00903"/>
    </source>
</evidence>
<dbReference type="GO" id="GO:0042602">
    <property type="term" value="F:riboflavin reductase (NADPH) activity"/>
    <property type="evidence" value="ECO:0007669"/>
    <property type="project" value="TreeGrafter"/>
</dbReference>
<dbReference type="GO" id="GO:0010181">
    <property type="term" value="F:FMN binding"/>
    <property type="evidence" value="ECO:0007669"/>
    <property type="project" value="InterPro"/>
</dbReference>
<reference evidence="3" key="2">
    <citation type="submission" date="2021-09" db="EMBL/GenBank/DDBJ databases">
        <authorList>
            <person name="Gilroy R."/>
        </authorList>
    </citation>
    <scope>NUCLEOTIDE SEQUENCE</scope>
    <source>
        <strain evidence="3">CHK124-7917</strain>
    </source>
</reference>
<dbReference type="OrthoDB" id="3176898at2"/>
<evidence type="ECO:0000313" key="4">
    <source>
        <dbReference type="Proteomes" id="UP000697330"/>
    </source>
</evidence>
<proteinExistence type="predicted"/>
<dbReference type="InterPro" id="IPR012349">
    <property type="entry name" value="Split_barrel_FMN-bd"/>
</dbReference>